<sequence>MEIPPLLPSILPRLFWAVVAESGRRFLPSFYRISTRHIPLHFMPSQTTIYNGPYCMVG</sequence>
<evidence type="ECO:0000313" key="2">
    <source>
        <dbReference type="WBParaSite" id="mrna-Wban_10176"/>
    </source>
</evidence>
<organism evidence="1 2">
    <name type="scientific">Wuchereria bancrofti</name>
    <dbReference type="NCBI Taxonomy" id="6293"/>
    <lineage>
        <taxon>Eukaryota</taxon>
        <taxon>Metazoa</taxon>
        <taxon>Ecdysozoa</taxon>
        <taxon>Nematoda</taxon>
        <taxon>Chromadorea</taxon>
        <taxon>Rhabditida</taxon>
        <taxon>Spirurina</taxon>
        <taxon>Spiruromorpha</taxon>
        <taxon>Filarioidea</taxon>
        <taxon>Onchocercidae</taxon>
        <taxon>Wuchereria</taxon>
    </lineage>
</organism>
<reference evidence="2" key="3">
    <citation type="submission" date="2024-02" db="UniProtKB">
        <authorList>
            <consortium name="WormBaseParasite"/>
        </authorList>
    </citation>
    <scope>IDENTIFICATION</scope>
    <source>
        <strain evidence="2">pt0022</strain>
    </source>
</reference>
<name>A0AAF5RXR0_WUCBA</name>
<protein>
    <submittedName>
        <fullName evidence="2">Uncharacterized protein</fullName>
    </submittedName>
</protein>
<proteinExistence type="predicted"/>
<dbReference type="Proteomes" id="UP000093561">
    <property type="component" value="Unassembled WGS sequence"/>
</dbReference>
<dbReference type="WBParaSite" id="mrna-Wban_10176">
    <property type="protein sequence ID" value="mrna-Wban_10176"/>
    <property type="gene ID" value="Wban_10176"/>
</dbReference>
<reference evidence="1" key="2">
    <citation type="journal article" date="2016" name="Mol. Ecol.">
        <title>Population genomics of the filarial nematode parasite Wuchereria bancrofti from mosquitoes.</title>
        <authorList>
            <person name="Small S.T."/>
            <person name="Reimer L.J."/>
            <person name="Tisch D.J."/>
            <person name="King C.L."/>
            <person name="Christensen B.M."/>
            <person name="Siba P.M."/>
            <person name="Kazura J.W."/>
            <person name="Serre D."/>
            <person name="Zimmerman P.A."/>
        </authorList>
    </citation>
    <scope>NUCLEOTIDE SEQUENCE</scope>
    <source>
        <strain evidence="1">pt0022</strain>
    </source>
</reference>
<reference evidence="1" key="1">
    <citation type="submission" date="2015-03" db="EMBL/GenBank/DDBJ databases">
        <title>Wuchereria bancrofti Genome Sequencing Papua New Guinea Strain.</title>
        <authorList>
            <person name="Small S.T."/>
            <person name="Serre D."/>
            <person name="Zimmerman P.A."/>
        </authorList>
    </citation>
    <scope>NUCLEOTIDE SEQUENCE [LARGE SCALE GENOMIC DNA]</scope>
    <source>
        <strain evidence="1">pt0022</strain>
    </source>
</reference>
<accession>A0AAF5RXR0</accession>
<evidence type="ECO:0000313" key="1">
    <source>
        <dbReference type="Proteomes" id="UP000093561"/>
    </source>
</evidence>
<dbReference type="AlphaFoldDB" id="A0AAF5RXR0"/>